<proteinExistence type="predicted"/>
<comment type="caution">
    <text evidence="1">The sequence shown here is derived from an EMBL/GenBank/DDBJ whole genome shotgun (WGS) entry which is preliminary data.</text>
</comment>
<evidence type="ECO:0000313" key="1">
    <source>
        <dbReference type="EMBL" id="KKN25643.1"/>
    </source>
</evidence>
<name>A0A0F9S8E0_9ZZZZ</name>
<protein>
    <submittedName>
        <fullName evidence="1">Uncharacterized protein</fullName>
    </submittedName>
</protein>
<sequence length="76" mass="8306">MRLSDEHLPDLGQKVIIDHENAKNAIGFVFGILYRYGGIGPLVLVDRAANTPEQILTNAQDCIKVGPSALLKYPTD</sequence>
<reference evidence="1" key="1">
    <citation type="journal article" date="2015" name="Nature">
        <title>Complex archaea that bridge the gap between prokaryotes and eukaryotes.</title>
        <authorList>
            <person name="Spang A."/>
            <person name="Saw J.H."/>
            <person name="Jorgensen S.L."/>
            <person name="Zaremba-Niedzwiedzka K."/>
            <person name="Martijn J."/>
            <person name="Lind A.E."/>
            <person name="van Eijk R."/>
            <person name="Schleper C."/>
            <person name="Guy L."/>
            <person name="Ettema T.J."/>
        </authorList>
    </citation>
    <scope>NUCLEOTIDE SEQUENCE</scope>
</reference>
<gene>
    <name evidence="1" type="ORF">LCGC14_0882710</name>
</gene>
<organism evidence="1">
    <name type="scientific">marine sediment metagenome</name>
    <dbReference type="NCBI Taxonomy" id="412755"/>
    <lineage>
        <taxon>unclassified sequences</taxon>
        <taxon>metagenomes</taxon>
        <taxon>ecological metagenomes</taxon>
    </lineage>
</organism>
<dbReference type="AlphaFoldDB" id="A0A0F9S8E0"/>
<accession>A0A0F9S8E0</accession>
<dbReference type="EMBL" id="LAZR01002786">
    <property type="protein sequence ID" value="KKN25643.1"/>
    <property type="molecule type" value="Genomic_DNA"/>
</dbReference>